<organism evidence="3 4">
    <name type="scientific">Asparagus officinalis</name>
    <name type="common">Garden asparagus</name>
    <dbReference type="NCBI Taxonomy" id="4686"/>
    <lineage>
        <taxon>Eukaryota</taxon>
        <taxon>Viridiplantae</taxon>
        <taxon>Streptophyta</taxon>
        <taxon>Embryophyta</taxon>
        <taxon>Tracheophyta</taxon>
        <taxon>Spermatophyta</taxon>
        <taxon>Magnoliopsida</taxon>
        <taxon>Liliopsida</taxon>
        <taxon>Asparagales</taxon>
        <taxon>Asparagaceae</taxon>
        <taxon>Asparagoideae</taxon>
        <taxon>Asparagus</taxon>
    </lineage>
</organism>
<feature type="region of interest" description="Disordered" evidence="2">
    <location>
        <begin position="18"/>
        <end position="62"/>
    </location>
</feature>
<accession>A0A5P1EYK0</accession>
<evidence type="ECO:0000256" key="1">
    <source>
        <dbReference type="ARBA" id="ARBA00011601"/>
    </source>
</evidence>
<dbReference type="Pfam" id="PF01112">
    <property type="entry name" value="Asparaginase_2"/>
    <property type="match status" value="1"/>
</dbReference>
<evidence type="ECO:0000256" key="2">
    <source>
        <dbReference type="SAM" id="MobiDB-lite"/>
    </source>
</evidence>
<gene>
    <name evidence="3" type="ORF">A4U43_C05F24660</name>
</gene>
<dbReference type="Proteomes" id="UP000243459">
    <property type="component" value="Chromosome 5"/>
</dbReference>
<evidence type="ECO:0000313" key="3">
    <source>
        <dbReference type="EMBL" id="ONK69599.1"/>
    </source>
</evidence>
<evidence type="ECO:0000313" key="4">
    <source>
        <dbReference type="Proteomes" id="UP000243459"/>
    </source>
</evidence>
<reference evidence="4" key="1">
    <citation type="journal article" date="2017" name="Nat. Commun.">
        <title>The asparagus genome sheds light on the origin and evolution of a young Y chromosome.</title>
        <authorList>
            <person name="Harkess A."/>
            <person name="Zhou J."/>
            <person name="Xu C."/>
            <person name="Bowers J.E."/>
            <person name="Van der Hulst R."/>
            <person name="Ayyampalayam S."/>
            <person name="Mercati F."/>
            <person name="Riccardi P."/>
            <person name="McKain M.R."/>
            <person name="Kakrana A."/>
            <person name="Tang H."/>
            <person name="Ray J."/>
            <person name="Groenendijk J."/>
            <person name="Arikit S."/>
            <person name="Mathioni S.M."/>
            <person name="Nakano M."/>
            <person name="Shan H."/>
            <person name="Telgmann-Rauber A."/>
            <person name="Kanno A."/>
            <person name="Yue Z."/>
            <person name="Chen H."/>
            <person name="Li W."/>
            <person name="Chen Y."/>
            <person name="Xu X."/>
            <person name="Zhang Y."/>
            <person name="Luo S."/>
            <person name="Chen H."/>
            <person name="Gao J."/>
            <person name="Mao Z."/>
            <person name="Pires J.C."/>
            <person name="Luo M."/>
            <person name="Kudrna D."/>
            <person name="Wing R.A."/>
            <person name="Meyers B.C."/>
            <person name="Yi K."/>
            <person name="Kong H."/>
            <person name="Lavrijsen P."/>
            <person name="Sunseri F."/>
            <person name="Falavigna A."/>
            <person name="Ye Y."/>
            <person name="Leebens-Mack J.H."/>
            <person name="Chen G."/>
        </authorList>
    </citation>
    <scope>NUCLEOTIDE SEQUENCE [LARGE SCALE GENOMIC DNA]</scope>
    <source>
        <strain evidence="4">cv. DH0086</strain>
    </source>
</reference>
<protein>
    <submittedName>
        <fullName evidence="3">Uncharacterized protein</fullName>
    </submittedName>
</protein>
<comment type="subunit">
    <text evidence="1">Heterotetramer of two alpha and two beta chains arranged as a dimer of alpha/beta heterodimers.</text>
</comment>
<dbReference type="AlphaFoldDB" id="A0A5P1EYK0"/>
<sequence>MQTRFGWVTRKYLDGERVGNRASWGSRRHSLDAAPGAEDPEGGSPQVVPGPRSRRPQRQAPPLRVVELVVRELEDCPHFNAGVGSILMSAGTVEM</sequence>
<dbReference type="Gramene" id="ONK69599">
    <property type="protein sequence ID" value="ONK69599"/>
    <property type="gene ID" value="A4U43_C05F24660"/>
</dbReference>
<dbReference type="EMBL" id="CM007385">
    <property type="protein sequence ID" value="ONK69599.1"/>
    <property type="molecule type" value="Genomic_DNA"/>
</dbReference>
<dbReference type="SUPFAM" id="SSF56235">
    <property type="entry name" value="N-terminal nucleophile aminohydrolases (Ntn hydrolases)"/>
    <property type="match status" value="1"/>
</dbReference>
<dbReference type="GO" id="GO:0016787">
    <property type="term" value="F:hydrolase activity"/>
    <property type="evidence" value="ECO:0007669"/>
    <property type="project" value="InterPro"/>
</dbReference>
<name>A0A5P1EYK0_ASPOF</name>
<dbReference type="InterPro" id="IPR000246">
    <property type="entry name" value="Peptidase_T2"/>
</dbReference>
<dbReference type="InterPro" id="IPR029055">
    <property type="entry name" value="Ntn_hydrolases_N"/>
</dbReference>
<proteinExistence type="predicted"/>
<keyword evidence="4" id="KW-1185">Reference proteome</keyword>